<evidence type="ECO:0000313" key="1">
    <source>
        <dbReference type="EMBL" id="ETJ16059.1"/>
    </source>
</evidence>
<sequence>ASGKYRNCLRINCALPLSETNREALKQIGDAVYRAMEWIQISAEAPDLLSRITCDSFYLYSDIATFRHGLGKVCFVHARCHVNALPGLQNIKSSIYLMDYVDLISVA</sequence>
<accession>W1WI04</accession>
<protein>
    <submittedName>
        <fullName evidence="1">Uncharacterized protein</fullName>
    </submittedName>
</protein>
<feature type="non-terminal residue" evidence="1">
    <location>
        <position position="1"/>
    </location>
</feature>
<feature type="non-terminal residue" evidence="1">
    <location>
        <position position="107"/>
    </location>
</feature>
<gene>
    <name evidence="1" type="ORF">Q604_UNBc4C00132G0001</name>
</gene>
<dbReference type="AlphaFoldDB" id="W1WI04"/>
<dbReference type="EMBL" id="AZMM01018913">
    <property type="protein sequence ID" value="ETJ16059.1"/>
    <property type="molecule type" value="Genomic_DNA"/>
</dbReference>
<reference evidence="1" key="1">
    <citation type="submission" date="2013-12" db="EMBL/GenBank/DDBJ databases">
        <title>A Varibaculum cambriense genome reconstructed from a premature infant gut community with otherwise low bacterial novelty that shifts toward anaerobic metabolism during the third week of life.</title>
        <authorList>
            <person name="Brown C.T."/>
            <person name="Sharon I."/>
            <person name="Thomas B.C."/>
            <person name="Castelle C.J."/>
            <person name="Morowitz M.J."/>
            <person name="Banfield J.F."/>
        </authorList>
    </citation>
    <scope>NUCLEOTIDE SEQUENCE</scope>
</reference>
<organism evidence="1">
    <name type="scientific">human gut metagenome</name>
    <dbReference type="NCBI Taxonomy" id="408170"/>
    <lineage>
        <taxon>unclassified sequences</taxon>
        <taxon>metagenomes</taxon>
        <taxon>organismal metagenomes</taxon>
    </lineage>
</organism>
<name>W1WI04_9ZZZZ</name>
<comment type="caution">
    <text evidence="1">The sequence shown here is derived from an EMBL/GenBank/DDBJ whole genome shotgun (WGS) entry which is preliminary data.</text>
</comment>
<proteinExistence type="predicted"/>